<dbReference type="PRINTS" id="PR00933">
    <property type="entry name" value="BLYTICPTASE"/>
</dbReference>
<feature type="domain" description="M23ase beta-sheet core" evidence="9">
    <location>
        <begin position="293"/>
        <end position="375"/>
    </location>
</feature>
<dbReference type="InterPro" id="IPR011055">
    <property type="entry name" value="Dup_hybrid_motif"/>
</dbReference>
<dbReference type="InterPro" id="IPR016047">
    <property type="entry name" value="M23ase_b-sheet_dom"/>
</dbReference>
<comment type="caution">
    <text evidence="10">The sequence shown here is derived from an EMBL/GenBank/DDBJ whole genome shotgun (WGS) entry which is preliminary data.</text>
</comment>
<feature type="disulfide bond" evidence="8">
    <location>
        <begin position="398"/>
        <end position="413"/>
    </location>
</feature>
<feature type="active site" description="Proton donor/acceptor" evidence="6">
    <location>
        <position position="363"/>
    </location>
</feature>
<dbReference type="InterPro" id="IPR000841">
    <property type="entry name" value="Pept_M23A_Blytic"/>
</dbReference>
<dbReference type="GO" id="GO:0006508">
    <property type="term" value="P:proteolysis"/>
    <property type="evidence" value="ECO:0007669"/>
    <property type="project" value="UniProtKB-KW"/>
</dbReference>
<dbReference type="GO" id="GO:0046872">
    <property type="term" value="F:metal ion binding"/>
    <property type="evidence" value="ECO:0007669"/>
    <property type="project" value="UniProtKB-KW"/>
</dbReference>
<gene>
    <name evidence="10" type="ORF">D8779_09565</name>
</gene>
<keyword evidence="4 7" id="KW-0862">Zinc</keyword>
<dbReference type="SUPFAM" id="SSF51261">
    <property type="entry name" value="Duplicated hybrid motif"/>
    <property type="match status" value="1"/>
</dbReference>
<keyword evidence="1" id="KW-0645">Protease</keyword>
<keyword evidence="11" id="KW-1185">Reference proteome</keyword>
<dbReference type="Gene3D" id="2.70.70.10">
    <property type="entry name" value="Glucose Permease (Domain IIA)"/>
    <property type="match status" value="1"/>
</dbReference>
<keyword evidence="2 7" id="KW-0479">Metal-binding</keyword>
<feature type="binding site" evidence="7">
    <location>
        <position position="365"/>
    </location>
    <ligand>
        <name>Zn(2+)</name>
        <dbReference type="ChEBI" id="CHEBI:29105"/>
    </ligand>
</feature>
<feature type="binding site" evidence="7">
    <location>
        <position position="266"/>
    </location>
    <ligand>
        <name>Zn(2+)</name>
        <dbReference type="ChEBI" id="CHEBI:29105"/>
    </ligand>
</feature>
<evidence type="ECO:0000256" key="5">
    <source>
        <dbReference type="ARBA" id="ARBA00023049"/>
    </source>
</evidence>
<evidence type="ECO:0000313" key="11">
    <source>
        <dbReference type="Proteomes" id="UP000307541"/>
    </source>
</evidence>
<reference evidence="10 11" key="1">
    <citation type="submission" date="2018-10" db="EMBL/GenBank/DDBJ databases">
        <title>Pseudomonas leptonychotis sp. nov., isolated from Weddell seals in Antarctica.</title>
        <authorList>
            <person name="Novakova D."/>
            <person name="Svec P."/>
            <person name="Kralova S."/>
            <person name="Kristofova L."/>
            <person name="Zeman M."/>
            <person name="Pantucek R."/>
            <person name="Maslanova I."/>
            <person name="Sedlacek I."/>
        </authorList>
    </citation>
    <scope>NUCLEOTIDE SEQUENCE [LARGE SCALE GENOMIC DNA]</scope>
    <source>
        <strain evidence="10 11">CCM 8849</strain>
    </source>
</reference>
<evidence type="ECO:0000259" key="9">
    <source>
        <dbReference type="Pfam" id="PF01551"/>
    </source>
</evidence>
<evidence type="ECO:0000256" key="6">
    <source>
        <dbReference type="PIRSR" id="PIRSR600841-1"/>
    </source>
</evidence>
<name>A0A4T2A1K3_9PSED</name>
<evidence type="ECO:0000256" key="2">
    <source>
        <dbReference type="ARBA" id="ARBA00022723"/>
    </source>
</evidence>
<keyword evidence="3" id="KW-0378">Hydrolase</keyword>
<feature type="binding site" evidence="7">
    <location>
        <position position="279"/>
    </location>
    <ligand>
        <name>Zn(2+)</name>
        <dbReference type="ChEBI" id="CHEBI:29105"/>
    </ligand>
</feature>
<dbReference type="PANTHER" id="PTHR21666">
    <property type="entry name" value="PEPTIDASE-RELATED"/>
    <property type="match status" value="1"/>
</dbReference>
<accession>A0A4T2A1K3</accession>
<dbReference type="GO" id="GO:0004222">
    <property type="term" value="F:metalloendopeptidase activity"/>
    <property type="evidence" value="ECO:0007669"/>
    <property type="project" value="InterPro"/>
</dbReference>
<dbReference type="Proteomes" id="UP000307541">
    <property type="component" value="Unassembled WGS sequence"/>
</dbReference>
<evidence type="ECO:0000313" key="10">
    <source>
        <dbReference type="EMBL" id="TIH10900.1"/>
    </source>
</evidence>
<dbReference type="InterPro" id="IPR050570">
    <property type="entry name" value="Cell_wall_metabolism_enzyme"/>
</dbReference>
<evidence type="ECO:0000256" key="1">
    <source>
        <dbReference type="ARBA" id="ARBA00022670"/>
    </source>
</evidence>
<dbReference type="EMBL" id="RFLV01000001">
    <property type="protein sequence ID" value="TIH10900.1"/>
    <property type="molecule type" value="Genomic_DNA"/>
</dbReference>
<proteinExistence type="predicted"/>
<evidence type="ECO:0000256" key="7">
    <source>
        <dbReference type="PIRSR" id="PIRSR600841-2"/>
    </source>
</evidence>
<dbReference type="AlphaFoldDB" id="A0A4T2A1K3"/>
<dbReference type="CDD" id="cd12797">
    <property type="entry name" value="M23_peptidase"/>
    <property type="match status" value="1"/>
</dbReference>
<evidence type="ECO:0000256" key="3">
    <source>
        <dbReference type="ARBA" id="ARBA00022801"/>
    </source>
</evidence>
<organism evidence="10 11">
    <name type="scientific">Pseudomonas leptonychotis</name>
    <dbReference type="NCBI Taxonomy" id="2448482"/>
    <lineage>
        <taxon>Bacteria</taxon>
        <taxon>Pseudomonadati</taxon>
        <taxon>Pseudomonadota</taxon>
        <taxon>Gammaproteobacteria</taxon>
        <taxon>Pseudomonadales</taxon>
        <taxon>Pseudomonadaceae</taxon>
        <taxon>Pseudomonas</taxon>
    </lineage>
</organism>
<protein>
    <submittedName>
        <fullName evidence="10">M23 family metallopeptidase</fullName>
    </submittedName>
</protein>
<keyword evidence="5" id="KW-0482">Metalloprotease</keyword>
<dbReference type="PANTHER" id="PTHR21666:SF288">
    <property type="entry name" value="CELL DIVISION PROTEIN YTFB"/>
    <property type="match status" value="1"/>
</dbReference>
<feature type="active site" description="Proton donor/acceptor" evidence="6">
    <location>
        <position position="324"/>
    </location>
</feature>
<keyword evidence="8" id="KW-1015">Disulfide bond</keyword>
<sequence>MLYLILGMGRAMIRLARVAPGLLVFSYLGLGGIYANATTSEIKQSAFNYSAQALQRLVIASDGLLFSDELFLYGRDAEAFDLGGYLAVHAPQLRDKQELIAHWSGYYSINPKVVLALMELKSELLSAPSPDKLRAPFAELSTASGFAGQLRDVLQQLSQRFYSYEAYQREHGLTRFTPDTGGLNGASAALLGVLQGANNAPAVLKWSSPLQTFTQHFATLFNMAPEQLRGAESGAKAVLAVSSLPPTNMLQLPWYQGYSWQSNGAHSHTGSGSPYSSIDVSYDWPGWGAQTYSVAAAHSGRVSVLSRCQVRVTNANGWSTNYYHMDNVRVSNGETIAVNTKLGVYAGNRNTALCEGGSSTGPHLHFSLLYNGRYVSLQGVNLGVFRVSVGSYNYDNQCSRFNFYNLNTGNYQCAWSALYNAGPLN</sequence>
<comment type="cofactor">
    <cofactor evidence="7">
        <name>Zn(2+)</name>
        <dbReference type="ChEBI" id="CHEBI:29105"/>
    </cofactor>
    <text evidence="7">Binds 1 zinc ion per subunit.</text>
</comment>
<evidence type="ECO:0000256" key="4">
    <source>
        <dbReference type="ARBA" id="ARBA00022833"/>
    </source>
</evidence>
<evidence type="ECO:0000256" key="8">
    <source>
        <dbReference type="PIRSR" id="PIRSR600841-3"/>
    </source>
</evidence>
<feature type="disulfide bond" evidence="8">
    <location>
        <begin position="308"/>
        <end position="354"/>
    </location>
</feature>
<dbReference type="Pfam" id="PF01551">
    <property type="entry name" value="Peptidase_M23"/>
    <property type="match status" value="1"/>
</dbReference>